<evidence type="ECO:0000313" key="2">
    <source>
        <dbReference type="EMBL" id="MCZ4093536.1"/>
    </source>
</evidence>
<sequence>MTDAMINEKVLAWAVDRAEIPLDVVAKKVNVKPERIATWIEGVERPTFRQAQSLSSALHIPFGYLFLKEPPEEKLAIPDLRTVGGDPARKLDLNFRDLLNDALFKRDWFRDFIQDHAGRELEFVGKFTANDSARIVAAAMRKTLYGVEGSPRTGNWEERGAGERRRKLPQ</sequence>
<dbReference type="EMBL" id="JAPVOI010000005">
    <property type="protein sequence ID" value="MCZ4093536.1"/>
    <property type="molecule type" value="Genomic_DNA"/>
</dbReference>
<dbReference type="RefSeq" id="WP_269285317.1">
    <property type="nucleotide sequence ID" value="NZ_JAPVOI010000005.1"/>
</dbReference>
<accession>A0ABT4KNK8</accession>
<name>A0ABT4KNK8_9HYPH</name>
<gene>
    <name evidence="2" type="ORF">O3W52_27320</name>
</gene>
<dbReference type="SUPFAM" id="SSF47413">
    <property type="entry name" value="lambda repressor-like DNA-binding domains"/>
    <property type="match status" value="1"/>
</dbReference>
<evidence type="ECO:0008006" key="4">
    <source>
        <dbReference type="Google" id="ProtNLM"/>
    </source>
</evidence>
<organism evidence="2 3">
    <name type="scientific">Sinorhizobium psoraleae</name>
    <dbReference type="NCBI Taxonomy" id="520838"/>
    <lineage>
        <taxon>Bacteria</taxon>
        <taxon>Pseudomonadati</taxon>
        <taxon>Pseudomonadota</taxon>
        <taxon>Alphaproteobacteria</taxon>
        <taxon>Hyphomicrobiales</taxon>
        <taxon>Rhizobiaceae</taxon>
        <taxon>Sinorhizobium/Ensifer group</taxon>
        <taxon>Sinorhizobium</taxon>
    </lineage>
</organism>
<reference evidence="2" key="1">
    <citation type="submission" date="2022-10" db="EMBL/GenBank/DDBJ databases">
        <title>Whole genome sequencing of three plant growth promoting bacteria isolated from Vachellia tortilis subsp. raddiana in Morocco.</title>
        <authorList>
            <person name="Hnini M."/>
            <person name="Zouagui R."/>
            <person name="Zouagui H."/>
            <person name="Chemao Elfihri M.-W."/>
            <person name="Ibrahimi A."/>
            <person name="Sbabou L."/>
            <person name="Aurag J."/>
        </authorList>
    </citation>
    <scope>NUCLEOTIDE SEQUENCE</scope>
    <source>
        <strain evidence="2">LMR678</strain>
    </source>
</reference>
<evidence type="ECO:0000313" key="3">
    <source>
        <dbReference type="Proteomes" id="UP001079430"/>
    </source>
</evidence>
<proteinExistence type="predicted"/>
<dbReference type="InterPro" id="IPR052345">
    <property type="entry name" value="Rad_response_metalloprotease"/>
</dbReference>
<dbReference type="Proteomes" id="UP001079430">
    <property type="component" value="Unassembled WGS sequence"/>
</dbReference>
<feature type="region of interest" description="Disordered" evidence="1">
    <location>
        <begin position="151"/>
        <end position="170"/>
    </location>
</feature>
<dbReference type="PANTHER" id="PTHR43236">
    <property type="entry name" value="ANTITOXIN HIGA1"/>
    <property type="match status" value="1"/>
</dbReference>
<dbReference type="InterPro" id="IPR010982">
    <property type="entry name" value="Lambda_DNA-bd_dom_sf"/>
</dbReference>
<protein>
    <recommendedName>
        <fullName evidence="4">HTH cro/C1-type domain-containing protein</fullName>
    </recommendedName>
</protein>
<evidence type="ECO:0000256" key="1">
    <source>
        <dbReference type="SAM" id="MobiDB-lite"/>
    </source>
</evidence>
<dbReference type="PANTHER" id="PTHR43236:SF2">
    <property type="entry name" value="BLL0069 PROTEIN"/>
    <property type="match status" value="1"/>
</dbReference>
<keyword evidence="3" id="KW-1185">Reference proteome</keyword>
<comment type="caution">
    <text evidence="2">The sequence shown here is derived from an EMBL/GenBank/DDBJ whole genome shotgun (WGS) entry which is preliminary data.</text>
</comment>